<dbReference type="GO" id="GO:0016747">
    <property type="term" value="F:acyltransferase activity, transferring groups other than amino-acyl groups"/>
    <property type="evidence" value="ECO:0007669"/>
    <property type="project" value="InterPro"/>
</dbReference>
<dbReference type="Proteomes" id="UP000245488">
    <property type="component" value="Chromosome"/>
</dbReference>
<keyword evidence="4" id="KW-1185">Reference proteome</keyword>
<evidence type="ECO:0000256" key="1">
    <source>
        <dbReference type="SAM" id="Phobius"/>
    </source>
</evidence>
<feature type="transmembrane region" description="Helical" evidence="1">
    <location>
        <begin position="36"/>
        <end position="54"/>
    </location>
</feature>
<gene>
    <name evidence="3" type="ORF">CPT75_20025</name>
</gene>
<dbReference type="InterPro" id="IPR002656">
    <property type="entry name" value="Acyl_transf_3_dom"/>
</dbReference>
<keyword evidence="1" id="KW-0812">Transmembrane</keyword>
<sequence length="396" mass="45689">MGIVPLRPYLDFITRIFRGWNMAEKTKSRRNGRIEILRFVFAFIVLLHHSRYLLGDDNCYFLGGSLGVEFFFIVSGFLMMNTVDRIASSKNYNTIPVDRNLANETASFIKKKIKAVLPQFPIAWFIGLIFVIIIGQMSIVEAFEEFEESFWELSLLKMTGIYDGGLDGVMWYISSMLICMTILYPLLRKFPHMMRKIWCPFLALMLLGMMCILDGHPRNPTKVYSIIYKGNIRAFAEICIGIWSFDIVRKIKNINWSGLARVIFEIVQLTGYLMAIVYMYMEKPGRDDYFFLMILSISVILSFAQVGILSEVYNNRFSMILGRFSAAMYFSHLYYAQNLNLILSDSLTKQQKTVIYVACSLVTALVVEALAFLYKKVSPNFKRGLKAILVKDEKDN</sequence>
<protein>
    <recommendedName>
        <fullName evidence="2">Acyltransferase 3 domain-containing protein</fullName>
    </recommendedName>
</protein>
<feature type="transmembrane region" description="Helical" evidence="1">
    <location>
        <begin position="290"/>
        <end position="310"/>
    </location>
</feature>
<feature type="transmembrane region" description="Helical" evidence="1">
    <location>
        <begin position="120"/>
        <end position="139"/>
    </location>
</feature>
<evidence type="ECO:0000313" key="3">
    <source>
        <dbReference type="EMBL" id="PWT29222.1"/>
    </source>
</evidence>
<accession>A0A317G9H2</accession>
<dbReference type="Pfam" id="PF01757">
    <property type="entry name" value="Acyl_transf_3"/>
    <property type="match status" value="1"/>
</dbReference>
<comment type="caution">
    <text evidence="3">The sequence shown here is derived from an EMBL/GenBank/DDBJ whole genome shotgun (WGS) entry which is preliminary data.</text>
</comment>
<name>A0A317G9H2_BUTFI</name>
<feature type="transmembrane region" description="Helical" evidence="1">
    <location>
        <begin position="355"/>
        <end position="374"/>
    </location>
</feature>
<feature type="transmembrane region" description="Helical" evidence="1">
    <location>
        <begin position="169"/>
        <end position="187"/>
    </location>
</feature>
<dbReference type="AlphaFoldDB" id="A0A317G9H2"/>
<keyword evidence="1" id="KW-1133">Transmembrane helix</keyword>
<feature type="transmembrane region" description="Helical" evidence="1">
    <location>
        <begin position="317"/>
        <end position="335"/>
    </location>
</feature>
<reference evidence="3 4" key="1">
    <citation type="submission" date="2017-09" db="EMBL/GenBank/DDBJ databases">
        <title>High-quality draft genome sequence of Butyrivibrio fibrisolvens INBov1, isolated from cow rumen.</title>
        <authorList>
            <person name="Rodriguez Hernaez J."/>
            <person name="Rivarola M."/>
            <person name="Paniego N."/>
            <person name="Cravero S."/>
            <person name="Ceron Cucchi M."/>
            <person name="Martinez M.C."/>
        </authorList>
    </citation>
    <scope>NUCLEOTIDE SEQUENCE [LARGE SCALE GENOMIC DNA]</scope>
    <source>
        <strain evidence="3 4">INBov1</strain>
    </source>
</reference>
<feature type="transmembrane region" description="Helical" evidence="1">
    <location>
        <begin position="258"/>
        <end position="278"/>
    </location>
</feature>
<keyword evidence="1" id="KW-0472">Membrane</keyword>
<dbReference type="EMBL" id="NXNG01000001">
    <property type="protein sequence ID" value="PWT29222.1"/>
    <property type="molecule type" value="Genomic_DNA"/>
</dbReference>
<evidence type="ECO:0000259" key="2">
    <source>
        <dbReference type="Pfam" id="PF01757"/>
    </source>
</evidence>
<feature type="domain" description="Acyltransferase 3" evidence="2">
    <location>
        <begin position="33"/>
        <end position="368"/>
    </location>
</feature>
<proteinExistence type="predicted"/>
<feature type="transmembrane region" description="Helical" evidence="1">
    <location>
        <begin position="60"/>
        <end position="80"/>
    </location>
</feature>
<evidence type="ECO:0000313" key="4">
    <source>
        <dbReference type="Proteomes" id="UP000245488"/>
    </source>
</evidence>
<organism evidence="3 4">
    <name type="scientific">Butyrivibrio fibrisolvens</name>
    <dbReference type="NCBI Taxonomy" id="831"/>
    <lineage>
        <taxon>Bacteria</taxon>
        <taxon>Bacillati</taxon>
        <taxon>Bacillota</taxon>
        <taxon>Clostridia</taxon>
        <taxon>Lachnospirales</taxon>
        <taxon>Lachnospiraceae</taxon>
        <taxon>Butyrivibrio</taxon>
    </lineage>
</organism>